<evidence type="ECO:0000256" key="1">
    <source>
        <dbReference type="ARBA" id="ARBA00004567"/>
    </source>
</evidence>
<evidence type="ECO:0000256" key="3">
    <source>
        <dbReference type="ARBA" id="ARBA00008926"/>
    </source>
</evidence>
<dbReference type="GO" id="GO:0006606">
    <property type="term" value="P:protein import into nucleus"/>
    <property type="evidence" value="ECO:0007669"/>
    <property type="project" value="UniProtKB-ARBA"/>
</dbReference>
<dbReference type="GO" id="GO:0031965">
    <property type="term" value="C:nuclear membrane"/>
    <property type="evidence" value="ECO:0007669"/>
    <property type="project" value="UniProtKB-SubCell"/>
</dbReference>
<sequence length="346" mass="39860">MSAFDDNPSNFIVYEDTADMFPCLGSNNANGPFGTPVEFNVLQGVDFESEDCVTINTMSITFMKEYRNKSFEELRLEDYLSDRKGIQRFKEEGCLKCFSDTPRSITSSCSLTCLDEQVESNTQSSAKDYSDAAEDSEVKTVKDKSFLTSSESFITIEGSVHSVHSQCNEEPARSFTSDSNDDSKSKSIFSYRIRTFFEKCPDGYAPLPCDFFVENPNNIHFMPCYDVKLAYGQVDTRSRIDWLYDECFSEQPSRVFGRIEPIFIEGGLHRQLFDVYRSKIAEEKLHKRLLEKYELTTLRKEYFEKLLCPYDPLARNVNISGCYKKRSKGHRTWTAKTHILGRHYAE</sequence>
<keyword evidence="7" id="KW-0653">Protein transport</keyword>
<reference evidence="11" key="1">
    <citation type="submission" date="2022-03" db="EMBL/GenBank/DDBJ databases">
        <authorList>
            <person name="Sayadi A."/>
        </authorList>
    </citation>
    <scope>NUCLEOTIDE SEQUENCE</scope>
</reference>
<evidence type="ECO:0000313" key="11">
    <source>
        <dbReference type="EMBL" id="CAH2010733.1"/>
    </source>
</evidence>
<comment type="caution">
    <text evidence="11">The sequence shown here is derived from an EMBL/GenBank/DDBJ whole genome shotgun (WGS) entry which is preliminary data.</text>
</comment>
<evidence type="ECO:0000313" key="12">
    <source>
        <dbReference type="Proteomes" id="UP001152888"/>
    </source>
</evidence>
<dbReference type="AlphaFoldDB" id="A0A9P0Q5B9"/>
<keyword evidence="5" id="KW-0813">Transport</keyword>
<dbReference type="Gene3D" id="1.10.10.2360">
    <property type="match status" value="1"/>
</dbReference>
<gene>
    <name evidence="11" type="ORF">ACAOBT_LOCUS31735</name>
</gene>
<dbReference type="Pfam" id="PF21240">
    <property type="entry name" value="Nup98_GLEBS"/>
    <property type="match status" value="1"/>
</dbReference>
<proteinExistence type="inferred from homology"/>
<evidence type="ECO:0000256" key="9">
    <source>
        <dbReference type="ARBA" id="ARBA00023132"/>
    </source>
</evidence>
<evidence type="ECO:0000256" key="6">
    <source>
        <dbReference type="ARBA" id="ARBA00022816"/>
    </source>
</evidence>
<keyword evidence="6" id="KW-0509">mRNA transport</keyword>
<comment type="similarity">
    <text evidence="3">Belongs to the nucleoporin GLFG family.</text>
</comment>
<keyword evidence="12" id="KW-1185">Reference proteome</keyword>
<accession>A0A9P0Q5B9</accession>
<dbReference type="FunFam" id="1.10.10.2360:FF:000001">
    <property type="entry name" value="Nuclear pore complex protein Nup98-Nup96"/>
    <property type="match status" value="1"/>
</dbReference>
<evidence type="ECO:0000256" key="7">
    <source>
        <dbReference type="ARBA" id="ARBA00022927"/>
    </source>
</evidence>
<comment type="subcellular location">
    <subcellularLocation>
        <location evidence="2">Nucleus membrane</location>
        <topology evidence="2">Peripheral membrane protein</topology>
        <orientation evidence="2">Nucleoplasmic side</orientation>
    </subcellularLocation>
    <subcellularLocation>
        <location evidence="1">Nucleus</location>
        <location evidence="1">Nuclear pore complex</location>
    </subcellularLocation>
</comment>
<dbReference type="GO" id="GO:0005643">
    <property type="term" value="C:nuclear pore"/>
    <property type="evidence" value="ECO:0007669"/>
    <property type="project" value="UniProtKB-SubCell"/>
</dbReference>
<dbReference type="GO" id="GO:0051028">
    <property type="term" value="P:mRNA transport"/>
    <property type="evidence" value="ECO:0007669"/>
    <property type="project" value="UniProtKB-KW"/>
</dbReference>
<keyword evidence="10" id="KW-0539">Nucleus</keyword>
<keyword evidence="8" id="KW-0811">Translocation</keyword>
<protein>
    <recommendedName>
        <fullName evidence="4">Nuclear pore complex protein Nup98-Nup96</fullName>
    </recommendedName>
</protein>
<evidence type="ECO:0000256" key="5">
    <source>
        <dbReference type="ARBA" id="ARBA00022448"/>
    </source>
</evidence>
<evidence type="ECO:0000256" key="4">
    <source>
        <dbReference type="ARBA" id="ARBA00013472"/>
    </source>
</evidence>
<organism evidence="11 12">
    <name type="scientific">Acanthoscelides obtectus</name>
    <name type="common">Bean weevil</name>
    <name type="synonym">Bruchus obtectus</name>
    <dbReference type="NCBI Taxonomy" id="200917"/>
    <lineage>
        <taxon>Eukaryota</taxon>
        <taxon>Metazoa</taxon>
        <taxon>Ecdysozoa</taxon>
        <taxon>Arthropoda</taxon>
        <taxon>Hexapoda</taxon>
        <taxon>Insecta</taxon>
        <taxon>Pterygota</taxon>
        <taxon>Neoptera</taxon>
        <taxon>Endopterygota</taxon>
        <taxon>Coleoptera</taxon>
        <taxon>Polyphaga</taxon>
        <taxon>Cucujiformia</taxon>
        <taxon>Chrysomeloidea</taxon>
        <taxon>Chrysomelidae</taxon>
        <taxon>Bruchinae</taxon>
        <taxon>Bruchini</taxon>
        <taxon>Acanthoscelides</taxon>
    </lineage>
</organism>
<keyword evidence="9" id="KW-0906">Nuclear pore complex</keyword>
<name>A0A9P0Q5B9_ACAOB</name>
<dbReference type="EMBL" id="CAKOFQ010008000">
    <property type="protein sequence ID" value="CAH2010733.1"/>
    <property type="molecule type" value="Genomic_DNA"/>
</dbReference>
<evidence type="ECO:0000256" key="2">
    <source>
        <dbReference type="ARBA" id="ARBA00004620"/>
    </source>
</evidence>
<evidence type="ECO:0000256" key="8">
    <source>
        <dbReference type="ARBA" id="ARBA00023010"/>
    </source>
</evidence>
<evidence type="ECO:0000256" key="10">
    <source>
        <dbReference type="ARBA" id="ARBA00023242"/>
    </source>
</evidence>
<dbReference type="Proteomes" id="UP001152888">
    <property type="component" value="Unassembled WGS sequence"/>
</dbReference>
<dbReference type="OrthoDB" id="3797628at2759"/>